<evidence type="ECO:0000313" key="12">
    <source>
        <dbReference type="EMBL" id="EFX88386.1"/>
    </source>
</evidence>
<protein>
    <recommendedName>
        <fullName evidence="14">Cytochrome P450</fullName>
    </recommendedName>
</protein>
<dbReference type="Pfam" id="PF00067">
    <property type="entry name" value="p450"/>
    <property type="match status" value="1"/>
</dbReference>
<keyword evidence="11" id="KW-1133">Transmembrane helix</keyword>
<keyword evidence="8 11" id="KW-0472">Membrane</keyword>
<evidence type="ECO:0000256" key="3">
    <source>
        <dbReference type="ARBA" id="ARBA00010617"/>
    </source>
</evidence>
<dbReference type="Proteomes" id="UP000000305">
    <property type="component" value="Unassembled WGS sequence"/>
</dbReference>
<evidence type="ECO:0000256" key="5">
    <source>
        <dbReference type="ARBA" id="ARBA00022824"/>
    </source>
</evidence>
<dbReference type="OrthoDB" id="1470350at2759"/>
<keyword evidence="13" id="KW-1185">Reference proteome</keyword>
<keyword evidence="5" id="KW-0256">Endoplasmic reticulum</keyword>
<dbReference type="SUPFAM" id="SSF48264">
    <property type="entry name" value="Cytochrome P450"/>
    <property type="match status" value="1"/>
</dbReference>
<evidence type="ECO:0000256" key="7">
    <source>
        <dbReference type="ARBA" id="ARBA00023033"/>
    </source>
</evidence>
<dbReference type="InterPro" id="IPR017972">
    <property type="entry name" value="Cyt_P450_CS"/>
</dbReference>
<dbReference type="EMBL" id="GL732526">
    <property type="protein sequence ID" value="EFX88386.1"/>
    <property type="molecule type" value="Genomic_DNA"/>
</dbReference>
<keyword evidence="7 10" id="KW-0503">Monooxygenase</keyword>
<proteinExistence type="inferred from homology"/>
<sequence>MELPLENSSPVVVIVLSFLFPFLIIPIGRFVISFWRFRVLINRLPQGPRPFPIVGNAYPLMGRFDCLLQMLQVDWQRTYGEIYCTYMGSICTINISSPELLEPILKSQKLMHKGATYKFFEPWLGDGLLLSTGAKWKMRRHLMTPSFHFQILNTFIEVFNKQSLILCDVLDKRRQSQQEDEIINVYPFVANCTLDIICEAAMGVSVNAQYQRSEYVKAIYRINQIIMERFSKPWLVNDFIFKFTPQGREQSCLLKTLHSFTRNVIENRRELLAKMQNEMANDGQDVETAPGNRRPLLDTLLGAKSSDGTNVGLADKEIQEEIDTFMFEGHDTTASAVSWFLYCMAANPECQERAWTELQNVFGESDRECSQQDLSEFVYLECCLKECLRLYSSAPHIERYVKEEFQLGEYLIPAGCTLILRVHPDPWTFDPDRFLPERLQGRHPYAYIPFSAGPRNCIGQRFAMMEIKIIVSTLLRRFKFTLSPLSANPVPSMQSVLKPVDGQINLLISAR</sequence>
<dbReference type="InterPro" id="IPR036396">
    <property type="entry name" value="Cyt_P450_sf"/>
</dbReference>
<name>E9FWR8_DAPPU</name>
<dbReference type="AlphaFoldDB" id="E9FWR8"/>
<dbReference type="STRING" id="6669.E9FWR8"/>
<dbReference type="GO" id="GO:0020037">
    <property type="term" value="F:heme binding"/>
    <property type="evidence" value="ECO:0007669"/>
    <property type="project" value="InterPro"/>
</dbReference>
<dbReference type="Gene3D" id="1.10.630.10">
    <property type="entry name" value="Cytochrome P450"/>
    <property type="match status" value="1"/>
</dbReference>
<feature type="transmembrane region" description="Helical" evidence="11">
    <location>
        <begin position="12"/>
        <end position="35"/>
    </location>
</feature>
<keyword evidence="10" id="KW-0560">Oxidoreductase</keyword>
<evidence type="ECO:0000256" key="6">
    <source>
        <dbReference type="ARBA" id="ARBA00023004"/>
    </source>
</evidence>
<dbReference type="PANTHER" id="PTHR24291">
    <property type="entry name" value="CYTOCHROME P450 FAMILY 4"/>
    <property type="match status" value="1"/>
</dbReference>
<dbReference type="CDD" id="cd20628">
    <property type="entry name" value="CYP4"/>
    <property type="match status" value="1"/>
</dbReference>
<dbReference type="HOGENOM" id="CLU_001570_5_1_1"/>
<dbReference type="InterPro" id="IPR001128">
    <property type="entry name" value="Cyt_P450"/>
</dbReference>
<evidence type="ECO:0000256" key="9">
    <source>
        <dbReference type="PIRSR" id="PIRSR602401-1"/>
    </source>
</evidence>
<dbReference type="PROSITE" id="PS00086">
    <property type="entry name" value="CYTOCHROME_P450"/>
    <property type="match status" value="1"/>
</dbReference>
<comment type="subcellular location">
    <subcellularLocation>
        <location evidence="2">Endoplasmic reticulum membrane</location>
    </subcellularLocation>
</comment>
<dbReference type="InParanoid" id="E9FWR8"/>
<evidence type="ECO:0000256" key="8">
    <source>
        <dbReference type="ARBA" id="ARBA00023136"/>
    </source>
</evidence>
<evidence type="ECO:0000256" key="11">
    <source>
        <dbReference type="SAM" id="Phobius"/>
    </source>
</evidence>
<dbReference type="GO" id="GO:0016705">
    <property type="term" value="F:oxidoreductase activity, acting on paired donors, with incorporation or reduction of molecular oxygen"/>
    <property type="evidence" value="ECO:0007669"/>
    <property type="project" value="InterPro"/>
</dbReference>
<dbReference type="eggNOG" id="KOG0157">
    <property type="taxonomic scope" value="Eukaryota"/>
</dbReference>
<evidence type="ECO:0008006" key="14">
    <source>
        <dbReference type="Google" id="ProtNLM"/>
    </source>
</evidence>
<keyword evidence="6 9" id="KW-0408">Iron</keyword>
<dbReference type="InterPro" id="IPR002401">
    <property type="entry name" value="Cyt_P450_E_grp-I"/>
</dbReference>
<dbReference type="PRINTS" id="PR00385">
    <property type="entry name" value="P450"/>
</dbReference>
<evidence type="ECO:0000256" key="4">
    <source>
        <dbReference type="ARBA" id="ARBA00022617"/>
    </source>
</evidence>
<dbReference type="PRINTS" id="PR00463">
    <property type="entry name" value="EP450I"/>
</dbReference>
<dbReference type="OMA" id="FANMSTF"/>
<feature type="binding site" description="axial binding residue" evidence="9">
    <location>
        <position position="457"/>
    </location>
    <ligand>
        <name>heme</name>
        <dbReference type="ChEBI" id="CHEBI:30413"/>
    </ligand>
    <ligandPart>
        <name>Fe</name>
        <dbReference type="ChEBI" id="CHEBI:18248"/>
    </ligandPart>
</feature>
<keyword evidence="9 10" id="KW-0479">Metal-binding</keyword>
<dbReference type="GO" id="GO:0004497">
    <property type="term" value="F:monooxygenase activity"/>
    <property type="evidence" value="ECO:0007669"/>
    <property type="project" value="UniProtKB-KW"/>
</dbReference>
<keyword evidence="11" id="KW-0812">Transmembrane</keyword>
<evidence type="ECO:0000256" key="10">
    <source>
        <dbReference type="RuleBase" id="RU000461"/>
    </source>
</evidence>
<gene>
    <name evidence="12" type="ORF">DAPPUDRAFT_311388</name>
</gene>
<dbReference type="KEGG" id="dpx:DAPPUDRAFT_311388"/>
<dbReference type="GO" id="GO:0005789">
    <property type="term" value="C:endoplasmic reticulum membrane"/>
    <property type="evidence" value="ECO:0007669"/>
    <property type="project" value="UniProtKB-SubCell"/>
</dbReference>
<dbReference type="PANTHER" id="PTHR24291:SF189">
    <property type="entry name" value="CYTOCHROME P450 4C3-RELATED"/>
    <property type="match status" value="1"/>
</dbReference>
<evidence type="ECO:0000256" key="2">
    <source>
        <dbReference type="ARBA" id="ARBA00004586"/>
    </source>
</evidence>
<evidence type="ECO:0000256" key="1">
    <source>
        <dbReference type="ARBA" id="ARBA00001971"/>
    </source>
</evidence>
<comment type="similarity">
    <text evidence="3 10">Belongs to the cytochrome P450 family.</text>
</comment>
<reference evidence="12 13" key="1">
    <citation type="journal article" date="2011" name="Science">
        <title>The ecoresponsive genome of Daphnia pulex.</title>
        <authorList>
            <person name="Colbourne J.K."/>
            <person name="Pfrender M.E."/>
            <person name="Gilbert D."/>
            <person name="Thomas W.K."/>
            <person name="Tucker A."/>
            <person name="Oakley T.H."/>
            <person name="Tokishita S."/>
            <person name="Aerts A."/>
            <person name="Arnold G.J."/>
            <person name="Basu M.K."/>
            <person name="Bauer D.J."/>
            <person name="Caceres C.E."/>
            <person name="Carmel L."/>
            <person name="Casola C."/>
            <person name="Choi J.H."/>
            <person name="Detter J.C."/>
            <person name="Dong Q."/>
            <person name="Dusheyko S."/>
            <person name="Eads B.D."/>
            <person name="Frohlich T."/>
            <person name="Geiler-Samerotte K.A."/>
            <person name="Gerlach D."/>
            <person name="Hatcher P."/>
            <person name="Jogdeo S."/>
            <person name="Krijgsveld J."/>
            <person name="Kriventseva E.V."/>
            <person name="Kultz D."/>
            <person name="Laforsch C."/>
            <person name="Lindquist E."/>
            <person name="Lopez J."/>
            <person name="Manak J.R."/>
            <person name="Muller J."/>
            <person name="Pangilinan J."/>
            <person name="Patwardhan R.P."/>
            <person name="Pitluck S."/>
            <person name="Pritham E.J."/>
            <person name="Rechtsteiner A."/>
            <person name="Rho M."/>
            <person name="Rogozin I.B."/>
            <person name="Sakarya O."/>
            <person name="Salamov A."/>
            <person name="Schaack S."/>
            <person name="Shapiro H."/>
            <person name="Shiga Y."/>
            <person name="Skalitzky C."/>
            <person name="Smith Z."/>
            <person name="Souvorov A."/>
            <person name="Sung W."/>
            <person name="Tang Z."/>
            <person name="Tsuchiya D."/>
            <person name="Tu H."/>
            <person name="Vos H."/>
            <person name="Wang M."/>
            <person name="Wolf Y.I."/>
            <person name="Yamagata H."/>
            <person name="Yamada T."/>
            <person name="Ye Y."/>
            <person name="Shaw J.R."/>
            <person name="Andrews J."/>
            <person name="Crease T.J."/>
            <person name="Tang H."/>
            <person name="Lucas S.M."/>
            <person name="Robertson H.M."/>
            <person name="Bork P."/>
            <person name="Koonin E.V."/>
            <person name="Zdobnov E.M."/>
            <person name="Grigoriev I.V."/>
            <person name="Lynch M."/>
            <person name="Boore J.L."/>
        </authorList>
    </citation>
    <scope>NUCLEOTIDE SEQUENCE [LARGE SCALE GENOMIC DNA]</scope>
</reference>
<dbReference type="InterPro" id="IPR050196">
    <property type="entry name" value="Cytochrome_P450_Monoox"/>
</dbReference>
<keyword evidence="4 9" id="KW-0349">Heme</keyword>
<comment type="cofactor">
    <cofactor evidence="1 9">
        <name>heme</name>
        <dbReference type="ChEBI" id="CHEBI:30413"/>
    </cofactor>
</comment>
<dbReference type="GO" id="GO:0005506">
    <property type="term" value="F:iron ion binding"/>
    <property type="evidence" value="ECO:0007669"/>
    <property type="project" value="InterPro"/>
</dbReference>
<accession>E9FWR8</accession>
<evidence type="ECO:0000313" key="13">
    <source>
        <dbReference type="Proteomes" id="UP000000305"/>
    </source>
</evidence>
<organism evidence="12 13">
    <name type="scientific">Daphnia pulex</name>
    <name type="common">Water flea</name>
    <dbReference type="NCBI Taxonomy" id="6669"/>
    <lineage>
        <taxon>Eukaryota</taxon>
        <taxon>Metazoa</taxon>
        <taxon>Ecdysozoa</taxon>
        <taxon>Arthropoda</taxon>
        <taxon>Crustacea</taxon>
        <taxon>Branchiopoda</taxon>
        <taxon>Diplostraca</taxon>
        <taxon>Cladocera</taxon>
        <taxon>Anomopoda</taxon>
        <taxon>Daphniidae</taxon>
        <taxon>Daphnia</taxon>
    </lineage>
</organism>